<comment type="caution">
    <text evidence="2">The sequence shown here is derived from an EMBL/GenBank/DDBJ whole genome shotgun (WGS) entry which is preliminary data.</text>
</comment>
<keyword evidence="1" id="KW-0472">Membrane</keyword>
<dbReference type="EMBL" id="JAWPEI010000002">
    <property type="protein sequence ID" value="KAK4734444.1"/>
    <property type="molecule type" value="Genomic_DNA"/>
</dbReference>
<name>A0AAV9MBI9_9SOLN</name>
<reference evidence="2 3" key="1">
    <citation type="submission" date="2023-10" db="EMBL/GenBank/DDBJ databases">
        <title>Genome-Wide Identification Analysis in wild type Solanum Pinnatisectum Reveals Some Genes Defensing Phytophthora Infestans.</title>
        <authorList>
            <person name="Sun C."/>
        </authorList>
    </citation>
    <scope>NUCLEOTIDE SEQUENCE [LARGE SCALE GENOMIC DNA]</scope>
    <source>
        <strain evidence="2">LQN</strain>
        <tissue evidence="2">Leaf</tissue>
    </source>
</reference>
<sequence>MQSKVEIERVGLVPMGSNPMEENFICQFTWLGIKLGEQASYNLWRTNFVFLFFCAWSPSLAIYKRMAILHC</sequence>
<evidence type="ECO:0000313" key="3">
    <source>
        <dbReference type="Proteomes" id="UP001311915"/>
    </source>
</evidence>
<proteinExistence type="predicted"/>
<dbReference type="Proteomes" id="UP001311915">
    <property type="component" value="Unassembled WGS sequence"/>
</dbReference>
<organism evidence="2 3">
    <name type="scientific">Solanum pinnatisectum</name>
    <name type="common">tansyleaf nightshade</name>
    <dbReference type="NCBI Taxonomy" id="50273"/>
    <lineage>
        <taxon>Eukaryota</taxon>
        <taxon>Viridiplantae</taxon>
        <taxon>Streptophyta</taxon>
        <taxon>Embryophyta</taxon>
        <taxon>Tracheophyta</taxon>
        <taxon>Spermatophyta</taxon>
        <taxon>Magnoliopsida</taxon>
        <taxon>eudicotyledons</taxon>
        <taxon>Gunneridae</taxon>
        <taxon>Pentapetalae</taxon>
        <taxon>asterids</taxon>
        <taxon>lamiids</taxon>
        <taxon>Solanales</taxon>
        <taxon>Solanaceae</taxon>
        <taxon>Solanoideae</taxon>
        <taxon>Solaneae</taxon>
        <taxon>Solanum</taxon>
    </lineage>
</organism>
<evidence type="ECO:0000256" key="1">
    <source>
        <dbReference type="SAM" id="Phobius"/>
    </source>
</evidence>
<keyword evidence="1" id="KW-1133">Transmembrane helix</keyword>
<gene>
    <name evidence="2" type="ORF">R3W88_008705</name>
</gene>
<protein>
    <submittedName>
        <fullName evidence="2">Uncharacterized protein</fullName>
    </submittedName>
</protein>
<evidence type="ECO:0000313" key="2">
    <source>
        <dbReference type="EMBL" id="KAK4734444.1"/>
    </source>
</evidence>
<feature type="transmembrane region" description="Helical" evidence="1">
    <location>
        <begin position="44"/>
        <end position="63"/>
    </location>
</feature>
<keyword evidence="1" id="KW-0812">Transmembrane</keyword>
<dbReference type="AlphaFoldDB" id="A0AAV9MBI9"/>
<accession>A0AAV9MBI9</accession>
<keyword evidence="3" id="KW-1185">Reference proteome</keyword>